<keyword evidence="2" id="KW-0472">Membrane</keyword>
<organism evidence="3 4">
    <name type="scientific">Pseudopithomyces chartarum</name>
    <dbReference type="NCBI Taxonomy" id="1892770"/>
    <lineage>
        <taxon>Eukaryota</taxon>
        <taxon>Fungi</taxon>
        <taxon>Dikarya</taxon>
        <taxon>Ascomycota</taxon>
        <taxon>Pezizomycotina</taxon>
        <taxon>Dothideomycetes</taxon>
        <taxon>Pleosporomycetidae</taxon>
        <taxon>Pleosporales</taxon>
        <taxon>Massarineae</taxon>
        <taxon>Didymosphaeriaceae</taxon>
        <taxon>Pseudopithomyces</taxon>
    </lineage>
</organism>
<feature type="transmembrane region" description="Helical" evidence="2">
    <location>
        <begin position="219"/>
        <end position="238"/>
    </location>
</feature>
<sequence>MLNSTVPKYTPRATHGAKQQDLEAQSTAHMLPDTHTERSTSTQHLGPTPTPEQRENELERKVNTYSGLPRVFDFFWGGVYAPGASTHDPIEILLNTEDAEKRDELTENWRDNRLNELSFVGVVAALLAGVLTSTGSWPAILPNGKISPWPVRTTWYCGIILSVFAILSAADQTVRLYRMSSHRDGLTQIRELLAKSNGKRDTGRLRPGMSQLYTWQMPVMFLTTAAICMIVGLFLHVWSAIRSIDHEGWWSDDAKVAVVFTVIGGISIVIFFIGQVTLYVPSASRE</sequence>
<keyword evidence="2" id="KW-1133">Transmembrane helix</keyword>
<accession>A0AAN6M2M6</accession>
<evidence type="ECO:0000313" key="4">
    <source>
        <dbReference type="Proteomes" id="UP001280581"/>
    </source>
</evidence>
<protein>
    <submittedName>
        <fullName evidence="3">Uncharacterized protein</fullName>
    </submittedName>
</protein>
<gene>
    <name evidence="3" type="ORF">GRF29_28g811227</name>
</gene>
<reference evidence="3 4" key="1">
    <citation type="submission" date="2021-02" db="EMBL/GenBank/DDBJ databases">
        <title>Genome assembly of Pseudopithomyces chartarum.</title>
        <authorList>
            <person name="Jauregui R."/>
            <person name="Singh J."/>
            <person name="Voisey C."/>
        </authorList>
    </citation>
    <scope>NUCLEOTIDE SEQUENCE [LARGE SCALE GENOMIC DNA]</scope>
    <source>
        <strain evidence="3 4">AGR01</strain>
    </source>
</reference>
<dbReference type="AlphaFoldDB" id="A0AAN6M2M6"/>
<keyword evidence="4" id="KW-1185">Reference proteome</keyword>
<evidence type="ECO:0000256" key="1">
    <source>
        <dbReference type="SAM" id="MobiDB-lite"/>
    </source>
</evidence>
<evidence type="ECO:0000313" key="3">
    <source>
        <dbReference type="EMBL" id="KAK3213747.1"/>
    </source>
</evidence>
<evidence type="ECO:0000256" key="2">
    <source>
        <dbReference type="SAM" id="Phobius"/>
    </source>
</evidence>
<comment type="caution">
    <text evidence="3">The sequence shown here is derived from an EMBL/GenBank/DDBJ whole genome shotgun (WGS) entry which is preliminary data.</text>
</comment>
<keyword evidence="2" id="KW-0812">Transmembrane</keyword>
<name>A0AAN6M2M6_9PLEO</name>
<feature type="transmembrane region" description="Helical" evidence="2">
    <location>
        <begin position="117"/>
        <end position="141"/>
    </location>
</feature>
<proteinExistence type="predicted"/>
<dbReference type="EMBL" id="WVTA01000004">
    <property type="protein sequence ID" value="KAK3213747.1"/>
    <property type="molecule type" value="Genomic_DNA"/>
</dbReference>
<feature type="transmembrane region" description="Helical" evidence="2">
    <location>
        <begin position="258"/>
        <end position="280"/>
    </location>
</feature>
<feature type="region of interest" description="Disordered" evidence="1">
    <location>
        <begin position="1"/>
        <end position="56"/>
    </location>
</feature>
<dbReference type="Proteomes" id="UP001280581">
    <property type="component" value="Unassembled WGS sequence"/>
</dbReference>
<feature type="transmembrane region" description="Helical" evidence="2">
    <location>
        <begin position="153"/>
        <end position="170"/>
    </location>
</feature>